<keyword evidence="1" id="KW-0812">Transmembrane</keyword>
<sequence>MAENIKGSKFGLIGIASPIIGLLAVLVSIYFSPWFEWPIHALSDLGVAQEGRLISQFAQEGDTQIAVWTFNGGMIVAGLLIAIFVLYTRKTIPNNLMSKIAYSLIFIGGMNLALVGVFPYNISGTIHQIVAIIYFIFTPIGLIMIGIERRSKDRNFAIFSIGSGIVSLVVIGGAVLGILGTPIGSIYPEGVAIPEFIEAVILGLWIGIAGIRVFRTGKF</sequence>
<dbReference type="EMBL" id="KF900463">
    <property type="protein sequence ID" value="AIE95852.1"/>
    <property type="molecule type" value="Genomic_DNA"/>
</dbReference>
<organism evidence="2">
    <name type="scientific">uncultured marine thaumarchaeote AD1000_70_G10</name>
    <dbReference type="NCBI Taxonomy" id="1455934"/>
    <lineage>
        <taxon>Archaea</taxon>
        <taxon>Nitrososphaerota</taxon>
        <taxon>environmental samples</taxon>
    </lineage>
</organism>
<keyword evidence="1" id="KW-1133">Transmembrane helix</keyword>
<feature type="transmembrane region" description="Helical" evidence="1">
    <location>
        <begin position="191"/>
        <end position="214"/>
    </location>
</feature>
<feature type="transmembrane region" description="Helical" evidence="1">
    <location>
        <begin position="100"/>
        <end position="120"/>
    </location>
</feature>
<feature type="transmembrane region" description="Helical" evidence="1">
    <location>
        <begin position="157"/>
        <end position="179"/>
    </location>
</feature>
<dbReference type="PANTHER" id="PTHR42241">
    <property type="entry name" value="HYPOTHETICAL MEMBRANE PROTEIN, CONSERVED, DUF998 FAMILY"/>
    <property type="match status" value="1"/>
</dbReference>
<feature type="transmembrane region" description="Helical" evidence="1">
    <location>
        <begin position="12"/>
        <end position="31"/>
    </location>
</feature>
<proteinExistence type="predicted"/>
<reference evidence="2" key="1">
    <citation type="journal article" date="2014" name="Genome Biol. Evol.">
        <title>Pangenome evidence for extensive interdomain horizontal transfer affecting lineage core and shell genes in uncultured planktonic thaumarchaeota and euryarchaeota.</title>
        <authorList>
            <person name="Deschamps P."/>
            <person name="Zivanovic Y."/>
            <person name="Moreira D."/>
            <person name="Rodriguez-Valera F."/>
            <person name="Lopez-Garcia P."/>
        </authorList>
    </citation>
    <scope>NUCLEOTIDE SEQUENCE</scope>
</reference>
<dbReference type="PANTHER" id="PTHR42241:SF2">
    <property type="entry name" value="HYPOTHETICAL MEMBRANE PROTEIN, CONSERVED, DUF998 FAMILY"/>
    <property type="match status" value="1"/>
</dbReference>
<feature type="transmembrane region" description="Helical" evidence="1">
    <location>
        <begin position="65"/>
        <end position="88"/>
    </location>
</feature>
<dbReference type="Pfam" id="PF06197">
    <property type="entry name" value="DUF998"/>
    <property type="match status" value="1"/>
</dbReference>
<feature type="transmembrane region" description="Helical" evidence="1">
    <location>
        <begin position="126"/>
        <end position="145"/>
    </location>
</feature>
<protein>
    <submittedName>
        <fullName evidence="2">Putative membrane protein</fullName>
    </submittedName>
</protein>
<accession>A0A075G1Z5</accession>
<dbReference type="AlphaFoldDB" id="A0A075G1Z5"/>
<dbReference type="InterPro" id="IPR009339">
    <property type="entry name" value="DUF998"/>
</dbReference>
<name>A0A075G1Z5_9ARCH</name>
<evidence type="ECO:0000256" key="1">
    <source>
        <dbReference type="SAM" id="Phobius"/>
    </source>
</evidence>
<keyword evidence="1" id="KW-0472">Membrane</keyword>
<evidence type="ECO:0000313" key="2">
    <source>
        <dbReference type="EMBL" id="AIE95852.1"/>
    </source>
</evidence>